<organism evidence="1 2">
    <name type="scientific">Pyropia yezoensis</name>
    <name type="common">Susabi-nori</name>
    <name type="synonym">Porphyra yezoensis</name>
    <dbReference type="NCBI Taxonomy" id="2788"/>
    <lineage>
        <taxon>Eukaryota</taxon>
        <taxon>Rhodophyta</taxon>
        <taxon>Bangiophyceae</taxon>
        <taxon>Bangiales</taxon>
        <taxon>Bangiaceae</taxon>
        <taxon>Pyropia</taxon>
    </lineage>
</organism>
<proteinExistence type="predicted"/>
<comment type="caution">
    <text evidence="1">The sequence shown here is derived from an EMBL/GenBank/DDBJ whole genome shotgun (WGS) entry which is preliminary data.</text>
</comment>
<dbReference type="EMBL" id="CM020619">
    <property type="protein sequence ID" value="KAK1866487.1"/>
    <property type="molecule type" value="Genomic_DNA"/>
</dbReference>
<keyword evidence="2" id="KW-1185">Reference proteome</keyword>
<accession>A0ACC3C9L6</accession>
<reference evidence="1" key="1">
    <citation type="submission" date="2019-11" db="EMBL/GenBank/DDBJ databases">
        <title>Nori genome reveals adaptations in red seaweeds to the harsh intertidal environment.</title>
        <authorList>
            <person name="Wang D."/>
            <person name="Mao Y."/>
        </authorList>
    </citation>
    <scope>NUCLEOTIDE SEQUENCE</scope>
    <source>
        <tissue evidence="1">Gametophyte</tissue>
    </source>
</reference>
<evidence type="ECO:0000313" key="2">
    <source>
        <dbReference type="Proteomes" id="UP000798662"/>
    </source>
</evidence>
<dbReference type="Proteomes" id="UP000798662">
    <property type="component" value="Chromosome 2"/>
</dbReference>
<evidence type="ECO:0000313" key="1">
    <source>
        <dbReference type="EMBL" id="KAK1866487.1"/>
    </source>
</evidence>
<name>A0ACC3C9L6_PYRYE</name>
<gene>
    <name evidence="1" type="ORF">I4F81_009005</name>
</gene>
<sequence length="620" mass="65588">MDLRSREECQKRSCTAVAHPASGADRATPSSGHVLRACTSPRSPTSPPSPPPSRSLSDQRSIAHDFHGRCHCRRRRWRHEGKRLTVGVAAGRPPRRRPRRRDGRMGPAGRFQVSPPTFPPPSSYLPGGPMYRFYTAPHTLVDVLHALHAALPGPTFRFPFGLRTVTVTCNPADCARIVGRPGEWLRPPAMVSLFTAVSPGGLFVMPRRAHAGLRRGLRGVFGPAMLPAFWPALQREMATMMVGLERERRRGDGAPGGGGGCGGDDAAAAARGGIDISAAFRSTTYRLVFTVAFGASYEEATMTRVIAANGALLDAMLTDVIGYPVRQWRMLAPLRLRAGMMAVCDDLRALYRTLVDARLAETPEAAAERVPDLLDQLVDLGGRDAEAAVSNALIFGAAGGATTADTASWTVFHIATTPGCAEAVEAELDAVVGPPGTPLAFDHLERLPYLRACWKEALRISPPGPIVERIAARDSVLPGSGLAVAAGTPMLAFVGAAHRDPTAWPRAGAFEPRRWLPAAPGAPSPSPPLPGAWMPFSLGPENCAGTFLADFEGLLLLATLHHAYTIRPVNPEGVVSVAGWATRAGSYDPAGPPGNVHRGVAVTLHPRGGQGGGGGSEGGR</sequence>
<protein>
    <submittedName>
        <fullName evidence="1">Uncharacterized protein</fullName>
    </submittedName>
</protein>